<organism evidence="1 2">
    <name type="scientific">Rotaria magnacalcarata</name>
    <dbReference type="NCBI Taxonomy" id="392030"/>
    <lineage>
        <taxon>Eukaryota</taxon>
        <taxon>Metazoa</taxon>
        <taxon>Spiralia</taxon>
        <taxon>Gnathifera</taxon>
        <taxon>Rotifera</taxon>
        <taxon>Eurotatoria</taxon>
        <taxon>Bdelloidea</taxon>
        <taxon>Philodinida</taxon>
        <taxon>Philodinidae</taxon>
        <taxon>Rotaria</taxon>
    </lineage>
</organism>
<evidence type="ECO:0000313" key="1">
    <source>
        <dbReference type="EMBL" id="CAF5199343.1"/>
    </source>
</evidence>
<name>A0A8S3IKZ2_9BILA</name>
<gene>
    <name evidence="1" type="ORF">GIL414_LOCUS76028</name>
</gene>
<accession>A0A8S3IKZ2</accession>
<dbReference type="EMBL" id="CAJOBJ010344416">
    <property type="protein sequence ID" value="CAF5199343.1"/>
    <property type="molecule type" value="Genomic_DNA"/>
</dbReference>
<dbReference type="Proteomes" id="UP000681720">
    <property type="component" value="Unassembled WGS sequence"/>
</dbReference>
<feature type="non-terminal residue" evidence="1">
    <location>
        <position position="1"/>
    </location>
</feature>
<dbReference type="AlphaFoldDB" id="A0A8S3IKZ2"/>
<proteinExistence type="predicted"/>
<protein>
    <submittedName>
        <fullName evidence="1">Uncharacterized protein</fullName>
    </submittedName>
</protein>
<evidence type="ECO:0000313" key="2">
    <source>
        <dbReference type="Proteomes" id="UP000681720"/>
    </source>
</evidence>
<reference evidence="1" key="1">
    <citation type="submission" date="2021-02" db="EMBL/GenBank/DDBJ databases">
        <authorList>
            <person name="Nowell W R."/>
        </authorList>
    </citation>
    <scope>NUCLEOTIDE SEQUENCE</scope>
</reference>
<comment type="caution">
    <text evidence="1">The sequence shown here is derived from an EMBL/GenBank/DDBJ whole genome shotgun (WGS) entry which is preliminary data.</text>
</comment>
<sequence length="87" mass="10440">MHKRFRCGLVTLTKNGKVKKLGLDNGGGSRWCDWFNKSMTLKDVHRLIRNIFKLEADTECETSLYDFKLQPLDFNQYRTFFEYIRKQ</sequence>